<name>A0A016V5C1_9BILA</name>
<organism evidence="1 2">
    <name type="scientific">Ancylostoma ceylanicum</name>
    <dbReference type="NCBI Taxonomy" id="53326"/>
    <lineage>
        <taxon>Eukaryota</taxon>
        <taxon>Metazoa</taxon>
        <taxon>Ecdysozoa</taxon>
        <taxon>Nematoda</taxon>
        <taxon>Chromadorea</taxon>
        <taxon>Rhabditida</taxon>
        <taxon>Rhabditina</taxon>
        <taxon>Rhabditomorpha</taxon>
        <taxon>Strongyloidea</taxon>
        <taxon>Ancylostomatidae</taxon>
        <taxon>Ancylostomatinae</taxon>
        <taxon>Ancylostoma</taxon>
    </lineage>
</organism>
<reference evidence="2" key="1">
    <citation type="journal article" date="2015" name="Nat. Genet.">
        <title>The genome and transcriptome of the zoonotic hookworm Ancylostoma ceylanicum identify infection-specific gene families.</title>
        <authorList>
            <person name="Schwarz E.M."/>
            <person name="Hu Y."/>
            <person name="Antoshechkin I."/>
            <person name="Miller M.M."/>
            <person name="Sternberg P.W."/>
            <person name="Aroian R.V."/>
        </authorList>
    </citation>
    <scope>NUCLEOTIDE SEQUENCE</scope>
    <source>
        <strain evidence="2">HY135</strain>
    </source>
</reference>
<evidence type="ECO:0000313" key="1">
    <source>
        <dbReference type="EMBL" id="EYC22874.1"/>
    </source>
</evidence>
<dbReference type="AlphaFoldDB" id="A0A016V5C1"/>
<protein>
    <submittedName>
        <fullName evidence="1">Uncharacterized protein</fullName>
    </submittedName>
</protein>
<keyword evidence="2" id="KW-1185">Reference proteome</keyword>
<evidence type="ECO:0000313" key="2">
    <source>
        <dbReference type="Proteomes" id="UP000024635"/>
    </source>
</evidence>
<accession>A0A016V5C1</accession>
<dbReference type="Proteomes" id="UP000024635">
    <property type="component" value="Unassembled WGS sequence"/>
</dbReference>
<gene>
    <name evidence="1" type="primary">Acey_s0016.g2998</name>
    <name evidence="1" type="ORF">Y032_0016g2998</name>
</gene>
<dbReference type="EMBL" id="JARK01001352">
    <property type="protein sequence ID" value="EYC22874.1"/>
    <property type="molecule type" value="Genomic_DNA"/>
</dbReference>
<sequence length="105" mass="12241">MNRVIRPLQICVKDPRDRSPGNTSVRFSKGTEIFLCWRLKIFLDACSVTRFPHAFFHRLHFAVPLALHLQHSHRGTATLNLGGFRYRERQSRLHFFGALWLLGVV</sequence>
<comment type="caution">
    <text evidence="1">The sequence shown here is derived from an EMBL/GenBank/DDBJ whole genome shotgun (WGS) entry which is preliminary data.</text>
</comment>
<proteinExistence type="predicted"/>